<accession>A0A1E5WEW5</accession>
<feature type="region of interest" description="Disordered" evidence="3">
    <location>
        <begin position="68"/>
        <end position="91"/>
    </location>
</feature>
<dbReference type="GO" id="GO:0000045">
    <property type="term" value="P:autophagosome assembly"/>
    <property type="evidence" value="ECO:0007669"/>
    <property type="project" value="TreeGrafter"/>
</dbReference>
<evidence type="ECO:0000313" key="6">
    <source>
        <dbReference type="EMBL" id="OEL35828.1"/>
    </source>
</evidence>
<protein>
    <submittedName>
        <fullName evidence="6">Beclin-1-like protein</fullName>
    </submittedName>
</protein>
<evidence type="ECO:0000256" key="3">
    <source>
        <dbReference type="SAM" id="MobiDB-lite"/>
    </source>
</evidence>
<dbReference type="EMBL" id="LWDX02010900">
    <property type="protein sequence ID" value="OEL35828.1"/>
    <property type="molecule type" value="Genomic_DNA"/>
</dbReference>
<feature type="compositionally biased region" description="Low complexity" evidence="3">
    <location>
        <begin position="125"/>
        <end position="137"/>
    </location>
</feature>
<feature type="region of interest" description="Disordered" evidence="3">
    <location>
        <begin position="107"/>
        <end position="137"/>
    </location>
</feature>
<keyword evidence="7" id="KW-1185">Reference proteome</keyword>
<dbReference type="GO" id="GO:0043548">
    <property type="term" value="F:phosphatidylinositol 3-kinase binding"/>
    <property type="evidence" value="ECO:0007669"/>
    <property type="project" value="TreeGrafter"/>
</dbReference>
<name>A0A1E5WEW5_9POAL</name>
<dbReference type="AlphaFoldDB" id="A0A1E5WEW5"/>
<feature type="coiled-coil region" evidence="2">
    <location>
        <begin position="181"/>
        <end position="291"/>
    </location>
</feature>
<dbReference type="STRING" id="888268.A0A1E5WEW5"/>
<dbReference type="Proteomes" id="UP000095767">
    <property type="component" value="Unassembled WGS sequence"/>
</dbReference>
<reference evidence="6 7" key="1">
    <citation type="submission" date="2016-09" db="EMBL/GenBank/DDBJ databases">
        <title>The draft genome of Dichanthelium oligosanthes: A C3 panicoid grass species.</title>
        <authorList>
            <person name="Studer A.J."/>
            <person name="Schnable J.C."/>
            <person name="Brutnell T.P."/>
        </authorList>
    </citation>
    <scope>NUCLEOTIDE SEQUENCE [LARGE SCALE GENOMIC DNA]</scope>
    <source>
        <strain evidence="7">cv. Kellogg 1175</strain>
        <tissue evidence="6">Leaf</tissue>
    </source>
</reference>
<dbReference type="InterPro" id="IPR041691">
    <property type="entry name" value="Atg6/beclin_CC"/>
</dbReference>
<dbReference type="Pfam" id="PF04111">
    <property type="entry name" value="APG6"/>
    <property type="match status" value="1"/>
</dbReference>
<gene>
    <name evidence="6" type="ORF">BAE44_0003152</name>
</gene>
<comment type="caution">
    <text evidence="6">The sequence shown here is derived from an EMBL/GenBank/DDBJ whole genome shotgun (WGS) entry which is preliminary data.</text>
</comment>
<dbReference type="GO" id="GO:0000407">
    <property type="term" value="C:phagophore assembly site"/>
    <property type="evidence" value="ECO:0007669"/>
    <property type="project" value="TreeGrafter"/>
</dbReference>
<dbReference type="PANTHER" id="PTHR12768">
    <property type="entry name" value="BECLIN 1"/>
    <property type="match status" value="1"/>
</dbReference>
<evidence type="ECO:0000313" key="7">
    <source>
        <dbReference type="Proteomes" id="UP000095767"/>
    </source>
</evidence>
<dbReference type="InterPro" id="IPR038274">
    <property type="entry name" value="Atg6/Beclin_C_sf"/>
</dbReference>
<dbReference type="Gene3D" id="1.10.418.40">
    <property type="entry name" value="Autophagy protein 6/Beclin 1"/>
    <property type="match status" value="1"/>
</dbReference>
<evidence type="ECO:0000256" key="2">
    <source>
        <dbReference type="SAM" id="Coils"/>
    </source>
</evidence>
<proteinExistence type="inferred from homology"/>
<sequence>MKHLTGSKGGAGGQSVPRPRCQECHGALAVVGVADRLPPSGMHASAVQGSIMGTNRMDNSYVVLSKKNRSKGLGIPPRPLSAGSPHIEPSQPTRPIEGSYIMLPPPTASIYKTSSSEGDGAQLLPSSVNSSSSSPGNNSGFFSSVTVLKRAFEIATSQTQVEQPLCLECMRVLSAKMDFEIEDIKSDIKAYEACLQHLEQESYSILSETDFQEEKQKIEEEEKKLKADIEEAEKQYSEVSSEMKALETKSKRFEELEERYWQEFNSFQFQLTSHQEERDAISAKIEDYQAHLEMLKHTNVLNDAFYIAQYGVCGTINNLRLGHSHEVGILIAKCKAKTFIHYIQCFSYSLVEADFEYSYLIQIYVTLILGYRIKIHAVGSYTRITDINNRTHKLFGPANVLFSTRYDEAMTWFLTCLQEFVEFAVSLDKENNVPPDKSLKLPYKIDGDKVGGCRVVLGDFNTRENSTKALKNILCNLKWVLYWFIGTANFALSSG</sequence>
<dbReference type="OrthoDB" id="20368at2759"/>
<evidence type="ECO:0000259" key="4">
    <source>
        <dbReference type="Pfam" id="PF04111"/>
    </source>
</evidence>
<dbReference type="GO" id="GO:0034271">
    <property type="term" value="C:phosphatidylinositol 3-kinase complex, class III, type I"/>
    <property type="evidence" value="ECO:0007669"/>
    <property type="project" value="TreeGrafter"/>
</dbReference>
<dbReference type="InterPro" id="IPR040455">
    <property type="entry name" value="Atg6_BARA"/>
</dbReference>
<evidence type="ECO:0000259" key="5">
    <source>
        <dbReference type="Pfam" id="PF17675"/>
    </source>
</evidence>
<dbReference type="GO" id="GO:0034272">
    <property type="term" value="C:phosphatidylinositol 3-kinase complex, class III, type II"/>
    <property type="evidence" value="ECO:0007669"/>
    <property type="project" value="TreeGrafter"/>
</dbReference>
<dbReference type="InterPro" id="IPR007243">
    <property type="entry name" value="Atg6/Beclin"/>
</dbReference>
<evidence type="ECO:0000256" key="1">
    <source>
        <dbReference type="ARBA" id="ARBA00005965"/>
    </source>
</evidence>
<dbReference type="GO" id="GO:0006995">
    <property type="term" value="P:cellular response to nitrogen starvation"/>
    <property type="evidence" value="ECO:0007669"/>
    <property type="project" value="TreeGrafter"/>
</dbReference>
<dbReference type="PANTHER" id="PTHR12768:SF4">
    <property type="entry name" value="BECLIN-1"/>
    <property type="match status" value="1"/>
</dbReference>
<dbReference type="GO" id="GO:0030674">
    <property type="term" value="F:protein-macromolecule adaptor activity"/>
    <property type="evidence" value="ECO:0007669"/>
    <property type="project" value="TreeGrafter"/>
</dbReference>
<keyword evidence="2" id="KW-0175">Coiled coil</keyword>
<organism evidence="6 7">
    <name type="scientific">Dichanthelium oligosanthes</name>
    <dbReference type="NCBI Taxonomy" id="888268"/>
    <lineage>
        <taxon>Eukaryota</taxon>
        <taxon>Viridiplantae</taxon>
        <taxon>Streptophyta</taxon>
        <taxon>Embryophyta</taxon>
        <taxon>Tracheophyta</taxon>
        <taxon>Spermatophyta</taxon>
        <taxon>Magnoliopsida</taxon>
        <taxon>Liliopsida</taxon>
        <taxon>Poales</taxon>
        <taxon>Poaceae</taxon>
        <taxon>PACMAD clade</taxon>
        <taxon>Panicoideae</taxon>
        <taxon>Panicodae</taxon>
        <taxon>Paniceae</taxon>
        <taxon>Dichantheliinae</taxon>
        <taxon>Dichanthelium</taxon>
    </lineage>
</organism>
<dbReference type="GO" id="GO:0000423">
    <property type="term" value="P:mitophagy"/>
    <property type="evidence" value="ECO:0007669"/>
    <property type="project" value="TreeGrafter"/>
</dbReference>
<dbReference type="GO" id="GO:0045324">
    <property type="term" value="P:late endosome to vacuole transport"/>
    <property type="evidence" value="ECO:0007669"/>
    <property type="project" value="TreeGrafter"/>
</dbReference>
<comment type="similarity">
    <text evidence="1">Belongs to the beclin family.</text>
</comment>
<feature type="domain" description="Atg6/beclin coiled-coil" evidence="5">
    <location>
        <begin position="164"/>
        <end position="292"/>
    </location>
</feature>
<dbReference type="Pfam" id="PF17675">
    <property type="entry name" value="APG6_N"/>
    <property type="match status" value="1"/>
</dbReference>
<feature type="domain" description="Atg6 BARA" evidence="4">
    <location>
        <begin position="372"/>
        <end position="484"/>
    </location>
</feature>